<feature type="transmembrane region" description="Helical" evidence="14">
    <location>
        <begin position="274"/>
        <end position="295"/>
    </location>
</feature>
<keyword evidence="11" id="KW-0449">Lipoprotein</keyword>
<keyword evidence="9 14" id="KW-0472">Membrane</keyword>
<keyword evidence="8" id="KW-0813">Transport</keyword>
<keyword evidence="10" id="KW-0206">Cytoskeleton</keyword>
<dbReference type="InterPro" id="IPR008962">
    <property type="entry name" value="PapD-like_sf"/>
</dbReference>
<comment type="function">
    <text evidence="1">Ubiquitin-like modifier involved in autophagosomes formation. May mediate the delivery of the autophagosomes to the vacuole via the microtubule cytoskeleton.</text>
</comment>
<dbReference type="Gene3D" id="3.10.20.90">
    <property type="entry name" value="Phosphatidylinositol 3-kinase Catalytic Subunit, Chain A, domain 1"/>
    <property type="match status" value="1"/>
</dbReference>
<comment type="caution">
    <text evidence="16">The sequence shown here is derived from an EMBL/GenBank/DDBJ whole genome shotgun (WGS) entry which is preliminary data.</text>
</comment>
<evidence type="ECO:0000256" key="11">
    <source>
        <dbReference type="ARBA" id="ARBA00023288"/>
    </source>
</evidence>
<proteinExistence type="inferred from homology"/>
<dbReference type="SUPFAM" id="SSF49354">
    <property type="entry name" value="PapD-like"/>
    <property type="match status" value="1"/>
</dbReference>
<accession>A0ABR2A240</accession>
<gene>
    <name evidence="16" type="ORF">V6N11_046177</name>
</gene>
<comment type="similarity">
    <text evidence="4">Belongs to the ATG8 family.</text>
</comment>
<keyword evidence="10" id="KW-0963">Cytoplasm</keyword>
<evidence type="ECO:0000256" key="2">
    <source>
        <dbReference type="ARBA" id="ARBA00004245"/>
    </source>
</evidence>
<feature type="region of interest" description="Disordered" evidence="13">
    <location>
        <begin position="29"/>
        <end position="49"/>
    </location>
</feature>
<dbReference type="Proteomes" id="UP001396334">
    <property type="component" value="Unassembled WGS sequence"/>
</dbReference>
<dbReference type="CDD" id="cd16128">
    <property type="entry name" value="Ubl_ATG8"/>
    <property type="match status" value="1"/>
</dbReference>
<dbReference type="Pfam" id="PF02991">
    <property type="entry name" value="ATG8"/>
    <property type="match status" value="1"/>
</dbReference>
<organism evidence="16 17">
    <name type="scientific">Hibiscus sabdariffa</name>
    <name type="common">roselle</name>
    <dbReference type="NCBI Taxonomy" id="183260"/>
    <lineage>
        <taxon>Eukaryota</taxon>
        <taxon>Viridiplantae</taxon>
        <taxon>Streptophyta</taxon>
        <taxon>Embryophyta</taxon>
        <taxon>Tracheophyta</taxon>
        <taxon>Spermatophyta</taxon>
        <taxon>Magnoliopsida</taxon>
        <taxon>eudicotyledons</taxon>
        <taxon>Gunneridae</taxon>
        <taxon>Pentapetalae</taxon>
        <taxon>rosids</taxon>
        <taxon>malvids</taxon>
        <taxon>Malvales</taxon>
        <taxon>Malvaceae</taxon>
        <taxon>Malvoideae</taxon>
        <taxon>Hibiscus</taxon>
    </lineage>
</organism>
<evidence type="ECO:0000256" key="1">
    <source>
        <dbReference type="ARBA" id="ARBA00003307"/>
    </source>
</evidence>
<evidence type="ECO:0000256" key="10">
    <source>
        <dbReference type="ARBA" id="ARBA00023212"/>
    </source>
</evidence>
<evidence type="ECO:0000256" key="4">
    <source>
        <dbReference type="ARBA" id="ARBA00007293"/>
    </source>
</evidence>
<dbReference type="InterPro" id="IPR016763">
    <property type="entry name" value="VAP"/>
</dbReference>
<feature type="domain" description="MSP" evidence="15">
    <location>
        <begin position="59"/>
        <end position="179"/>
    </location>
</feature>
<dbReference type="InterPro" id="IPR000535">
    <property type="entry name" value="MSP_dom"/>
</dbReference>
<keyword evidence="14" id="KW-0812">Transmembrane</keyword>
<evidence type="ECO:0000256" key="8">
    <source>
        <dbReference type="ARBA" id="ARBA00022927"/>
    </source>
</evidence>
<keyword evidence="7" id="KW-0833">Ubl conjugation pathway</keyword>
<protein>
    <recommendedName>
        <fullName evidence="15">MSP domain-containing protein</fullName>
    </recommendedName>
</protein>
<evidence type="ECO:0000256" key="7">
    <source>
        <dbReference type="ARBA" id="ARBA00022786"/>
    </source>
</evidence>
<dbReference type="PANTHER" id="PTHR10809">
    <property type="entry name" value="VESICLE-ASSOCIATED MEMBRANE PROTEIN-ASSOCIATED PROTEIN"/>
    <property type="match status" value="1"/>
</dbReference>
<dbReference type="Pfam" id="PF00635">
    <property type="entry name" value="Motile_Sperm"/>
    <property type="match status" value="1"/>
</dbReference>
<comment type="subcellular location">
    <subcellularLocation>
        <location evidence="2">Cytoplasm</location>
        <location evidence="2">Cytoskeleton</location>
    </subcellularLocation>
    <subcellularLocation>
        <location evidence="3">Membrane</location>
    </subcellularLocation>
</comment>
<evidence type="ECO:0000256" key="6">
    <source>
        <dbReference type="ARBA" id="ARBA00022701"/>
    </source>
</evidence>
<keyword evidence="14" id="KW-1133">Transmembrane helix</keyword>
<dbReference type="InterPro" id="IPR029071">
    <property type="entry name" value="Ubiquitin-like_domsf"/>
</dbReference>
<dbReference type="InterPro" id="IPR004241">
    <property type="entry name" value="Atg8-like"/>
</dbReference>
<feature type="coiled-coil region" evidence="12">
    <location>
        <begin position="533"/>
        <end position="567"/>
    </location>
</feature>
<dbReference type="InterPro" id="IPR013783">
    <property type="entry name" value="Ig-like_fold"/>
</dbReference>
<keyword evidence="12" id="KW-0175">Coiled coil</keyword>
<reference evidence="16 17" key="1">
    <citation type="journal article" date="2024" name="G3 (Bethesda)">
        <title>Genome assembly of Hibiscus sabdariffa L. provides insights into metabolisms of medicinal natural products.</title>
        <authorList>
            <person name="Kim T."/>
        </authorList>
    </citation>
    <scope>NUCLEOTIDE SEQUENCE [LARGE SCALE GENOMIC DNA]</scope>
    <source>
        <strain evidence="16">TK-2024</strain>
        <tissue evidence="16">Old leaves</tissue>
    </source>
</reference>
<feature type="transmembrane region" description="Helical" evidence="14">
    <location>
        <begin position="302"/>
        <end position="322"/>
    </location>
</feature>
<evidence type="ECO:0000256" key="13">
    <source>
        <dbReference type="SAM" id="MobiDB-lite"/>
    </source>
</evidence>
<dbReference type="PROSITE" id="PS50202">
    <property type="entry name" value="MSP"/>
    <property type="match status" value="1"/>
</dbReference>
<dbReference type="SUPFAM" id="SSF54236">
    <property type="entry name" value="Ubiquitin-like"/>
    <property type="match status" value="1"/>
</dbReference>
<evidence type="ECO:0000256" key="5">
    <source>
        <dbReference type="ARBA" id="ARBA00008932"/>
    </source>
</evidence>
<dbReference type="PANTHER" id="PTHR10809:SF119">
    <property type="entry name" value="VESICLE-ASSOCIATED PROTEIN 1-2-RELATED"/>
    <property type="match status" value="1"/>
</dbReference>
<sequence>MGINHSQAKTKTNITVPRSSFSFHLSLSLEDRSPETSPEPFNRSGGLPTDPITMSIGELLSIEPQELQFPFELRKQISCSLNLSNKTDNYVAFKVKTTNPKKYCVKPNTGVVLPRSTCNITVTMQAQKEAPPDMQCKDKFLLQSVVASPGATTKDITPEMFNKESGHRVEECKLRVVYVAPPRPPSPVREGSEEGSSPRASISDNGSLNAADLSSVPAAYVERHKTPDNSSEVKSLISKLTEEKNSAIQQNNKLQQELELLRREAKRNHSGIPLMYALLLSTSIRQLIASSIYLIQSPSFRLLIVYSLFLFSLLFSPFLLLVSPLGSSISDQGDNSGTMAKSSFKIEHDFEKRRAEAARIRAKYPDRIPVIVEKTKGNDIPNIDKKKYLVPADLTVGQFVYVIRKRIKLSAERAIFLFVDNVLPPTGAIMSTIYDEKKDEDGFLYVTYSGENTFENESLISSVFAAVSSFEASYLQLQASHVPFVEESVKAADRVSVSHLQRLSDLKRFYREVLKNPSSEIGSCLGSCLEAQVQENQSKLRTLETVSNRLQEEIDEKDNEVSSLRKKLAEIRWANAKLSKKLSGNLNSDCDVLLTIKVFHSVLHDSCRAAHKFSFDSEGFGLCENEALCTGNKGTCSLEQLLEHVSSNPMELLSRDQNSEFSKFCEKKYQELIHPTIESSIFSNLDRNEVVLNSWRSLSIFYESFVSMASSIWTLYKLAFSFDPVVEIFQVVKGVSFSMVYIRINTGMVFYSAPIGTHLTLFSDSSPPSIVINGSDSNVAGIHHYTNSFGPQIHDPWCFDFSLCY</sequence>
<evidence type="ECO:0000256" key="14">
    <source>
        <dbReference type="SAM" id="Phobius"/>
    </source>
</evidence>
<feature type="coiled-coil region" evidence="12">
    <location>
        <begin position="237"/>
        <end position="268"/>
    </location>
</feature>
<feature type="compositionally biased region" description="Polar residues" evidence="13">
    <location>
        <begin position="194"/>
        <end position="208"/>
    </location>
</feature>
<feature type="region of interest" description="Disordered" evidence="13">
    <location>
        <begin position="180"/>
        <end position="208"/>
    </location>
</feature>
<evidence type="ECO:0000313" key="16">
    <source>
        <dbReference type="EMBL" id="KAK8487051.1"/>
    </source>
</evidence>
<evidence type="ECO:0000313" key="17">
    <source>
        <dbReference type="Proteomes" id="UP001396334"/>
    </source>
</evidence>
<evidence type="ECO:0000256" key="9">
    <source>
        <dbReference type="ARBA" id="ARBA00023136"/>
    </source>
</evidence>
<evidence type="ECO:0000256" key="12">
    <source>
        <dbReference type="SAM" id="Coils"/>
    </source>
</evidence>
<evidence type="ECO:0000256" key="3">
    <source>
        <dbReference type="ARBA" id="ARBA00004370"/>
    </source>
</evidence>
<keyword evidence="8" id="KW-0653">Protein transport</keyword>
<keyword evidence="17" id="KW-1185">Reference proteome</keyword>
<dbReference type="Gene3D" id="2.60.40.10">
    <property type="entry name" value="Immunoglobulins"/>
    <property type="match status" value="1"/>
</dbReference>
<evidence type="ECO:0000259" key="15">
    <source>
        <dbReference type="PROSITE" id="PS50202"/>
    </source>
</evidence>
<name>A0ABR2A240_9ROSI</name>
<dbReference type="EMBL" id="JBBPBN010000411">
    <property type="protein sequence ID" value="KAK8487051.1"/>
    <property type="molecule type" value="Genomic_DNA"/>
</dbReference>
<comment type="similarity">
    <text evidence="5">Belongs to the VAMP-associated protein (VAP) (TC 9.B.17) family.</text>
</comment>
<keyword evidence="6" id="KW-0493">Microtubule</keyword>